<evidence type="ECO:0000313" key="1">
    <source>
        <dbReference type="EMBL" id="CAF4748917.1"/>
    </source>
</evidence>
<dbReference type="Proteomes" id="UP000663880">
    <property type="component" value="Unassembled WGS sequence"/>
</dbReference>
<reference evidence="1" key="1">
    <citation type="submission" date="2021-02" db="EMBL/GenBank/DDBJ databases">
        <authorList>
            <person name="Steward A R."/>
        </authorList>
    </citation>
    <scope>NUCLEOTIDE SEQUENCE</scope>
</reference>
<dbReference type="AlphaFoldDB" id="A0A821LCE9"/>
<comment type="caution">
    <text evidence="1">The sequence shown here is derived from an EMBL/GenBank/DDBJ whole genome shotgun (WGS) entry which is preliminary data.</text>
</comment>
<gene>
    <name evidence="1" type="ORF">PMACD_LOCUS549</name>
</gene>
<proteinExistence type="predicted"/>
<dbReference type="EMBL" id="CAJOBZ010000001">
    <property type="protein sequence ID" value="CAF4748917.1"/>
    <property type="molecule type" value="Genomic_DNA"/>
</dbReference>
<sequence length="87" mass="9008">MKAHGGGTGQEALEMSSFGGHGTFWVANKAGLDEVWVNIDHPAASVLTATQILKWACLQPLPPSASPILGITTPAQSRNNYPPAAGV</sequence>
<protein>
    <submittedName>
        <fullName evidence="1">Uncharacterized protein</fullName>
    </submittedName>
</protein>
<name>A0A821LCE9_9NEOP</name>
<accession>A0A821LCE9</accession>
<organism evidence="1 2">
    <name type="scientific">Pieris macdunnoughi</name>
    <dbReference type="NCBI Taxonomy" id="345717"/>
    <lineage>
        <taxon>Eukaryota</taxon>
        <taxon>Metazoa</taxon>
        <taxon>Ecdysozoa</taxon>
        <taxon>Arthropoda</taxon>
        <taxon>Hexapoda</taxon>
        <taxon>Insecta</taxon>
        <taxon>Pterygota</taxon>
        <taxon>Neoptera</taxon>
        <taxon>Endopterygota</taxon>
        <taxon>Lepidoptera</taxon>
        <taxon>Glossata</taxon>
        <taxon>Ditrysia</taxon>
        <taxon>Papilionoidea</taxon>
        <taxon>Pieridae</taxon>
        <taxon>Pierinae</taxon>
        <taxon>Pieris</taxon>
    </lineage>
</organism>
<evidence type="ECO:0000313" key="2">
    <source>
        <dbReference type="Proteomes" id="UP000663880"/>
    </source>
</evidence>
<keyword evidence="2" id="KW-1185">Reference proteome</keyword>